<name>A0AAV7LF89_PLEWA</name>
<evidence type="ECO:0000313" key="3">
    <source>
        <dbReference type="Proteomes" id="UP001066276"/>
    </source>
</evidence>
<sequence length="82" mass="8918">MSDDRMSKEGAKEAELGETSSNVEAGSCGGKIKLMEAVGQSIGCTIKNLYPLLLNSVQDDMALLVKKWESRQALKSLKFLIL</sequence>
<dbReference type="EMBL" id="JANPWB010000015">
    <property type="protein sequence ID" value="KAJ1089029.1"/>
    <property type="molecule type" value="Genomic_DNA"/>
</dbReference>
<organism evidence="2 3">
    <name type="scientific">Pleurodeles waltl</name>
    <name type="common">Iberian ribbed newt</name>
    <dbReference type="NCBI Taxonomy" id="8319"/>
    <lineage>
        <taxon>Eukaryota</taxon>
        <taxon>Metazoa</taxon>
        <taxon>Chordata</taxon>
        <taxon>Craniata</taxon>
        <taxon>Vertebrata</taxon>
        <taxon>Euteleostomi</taxon>
        <taxon>Amphibia</taxon>
        <taxon>Batrachia</taxon>
        <taxon>Caudata</taxon>
        <taxon>Salamandroidea</taxon>
        <taxon>Salamandridae</taxon>
        <taxon>Pleurodelinae</taxon>
        <taxon>Pleurodeles</taxon>
    </lineage>
</organism>
<dbReference type="AlphaFoldDB" id="A0AAV7LF89"/>
<accession>A0AAV7LF89</accession>
<protein>
    <submittedName>
        <fullName evidence="2">Uncharacterized protein</fullName>
    </submittedName>
</protein>
<keyword evidence="3" id="KW-1185">Reference proteome</keyword>
<evidence type="ECO:0000313" key="2">
    <source>
        <dbReference type="EMBL" id="KAJ1089029.1"/>
    </source>
</evidence>
<gene>
    <name evidence="2" type="ORF">NDU88_002182</name>
</gene>
<comment type="caution">
    <text evidence="2">The sequence shown here is derived from an EMBL/GenBank/DDBJ whole genome shotgun (WGS) entry which is preliminary data.</text>
</comment>
<feature type="compositionally biased region" description="Basic and acidic residues" evidence="1">
    <location>
        <begin position="1"/>
        <end position="15"/>
    </location>
</feature>
<reference evidence="2" key="1">
    <citation type="journal article" date="2022" name="bioRxiv">
        <title>Sequencing and chromosome-scale assembly of the giantPleurodeles waltlgenome.</title>
        <authorList>
            <person name="Brown T."/>
            <person name="Elewa A."/>
            <person name="Iarovenko S."/>
            <person name="Subramanian E."/>
            <person name="Araus A.J."/>
            <person name="Petzold A."/>
            <person name="Susuki M."/>
            <person name="Suzuki K.-i.T."/>
            <person name="Hayashi T."/>
            <person name="Toyoda A."/>
            <person name="Oliveira C."/>
            <person name="Osipova E."/>
            <person name="Leigh N.D."/>
            <person name="Simon A."/>
            <person name="Yun M.H."/>
        </authorList>
    </citation>
    <scope>NUCLEOTIDE SEQUENCE</scope>
    <source>
        <strain evidence="2">20211129_DDA</strain>
        <tissue evidence="2">Liver</tissue>
    </source>
</reference>
<feature type="region of interest" description="Disordered" evidence="1">
    <location>
        <begin position="1"/>
        <end position="26"/>
    </location>
</feature>
<dbReference type="Proteomes" id="UP001066276">
    <property type="component" value="Chromosome 11"/>
</dbReference>
<evidence type="ECO:0000256" key="1">
    <source>
        <dbReference type="SAM" id="MobiDB-lite"/>
    </source>
</evidence>
<proteinExistence type="predicted"/>